<dbReference type="InterPro" id="IPR012677">
    <property type="entry name" value="Nucleotide-bd_a/b_plait_sf"/>
</dbReference>
<dbReference type="AlphaFoldDB" id="A0A6A6PSL7"/>
<evidence type="ECO:0000256" key="5">
    <source>
        <dbReference type="SAM" id="MobiDB-lite"/>
    </source>
</evidence>
<dbReference type="Pfam" id="PF03467">
    <property type="entry name" value="Smg4_UPF3"/>
    <property type="match status" value="1"/>
</dbReference>
<feature type="compositionally biased region" description="Basic and acidic residues" evidence="5">
    <location>
        <begin position="289"/>
        <end position="309"/>
    </location>
</feature>
<accession>A0A6A6PSL7</accession>
<protein>
    <submittedName>
        <fullName evidence="7">Smg-4/UPF3 family-domain-containing protein</fullName>
    </submittedName>
</protein>
<feature type="region of interest" description="Disordered" evidence="5">
    <location>
        <begin position="268"/>
        <end position="460"/>
    </location>
</feature>
<evidence type="ECO:0000256" key="1">
    <source>
        <dbReference type="ARBA" id="ARBA00004123"/>
    </source>
</evidence>
<dbReference type="InterPro" id="IPR039722">
    <property type="entry name" value="Upf3"/>
</dbReference>
<dbReference type="SUPFAM" id="SSF54928">
    <property type="entry name" value="RNA-binding domain, RBD"/>
    <property type="match status" value="2"/>
</dbReference>
<reference evidence="7" key="1">
    <citation type="journal article" date="2020" name="Stud. Mycol.">
        <title>101 Dothideomycetes genomes: a test case for predicting lifestyles and emergence of pathogens.</title>
        <authorList>
            <person name="Haridas S."/>
            <person name="Albert R."/>
            <person name="Binder M."/>
            <person name="Bloem J."/>
            <person name="Labutti K."/>
            <person name="Salamov A."/>
            <person name="Andreopoulos B."/>
            <person name="Baker S."/>
            <person name="Barry K."/>
            <person name="Bills G."/>
            <person name="Bluhm B."/>
            <person name="Cannon C."/>
            <person name="Castanera R."/>
            <person name="Culley D."/>
            <person name="Daum C."/>
            <person name="Ezra D."/>
            <person name="Gonzalez J."/>
            <person name="Henrissat B."/>
            <person name="Kuo A."/>
            <person name="Liang C."/>
            <person name="Lipzen A."/>
            <person name="Lutzoni F."/>
            <person name="Magnuson J."/>
            <person name="Mondo S."/>
            <person name="Nolan M."/>
            <person name="Ohm R."/>
            <person name="Pangilinan J."/>
            <person name="Park H.-J."/>
            <person name="Ramirez L."/>
            <person name="Alfaro M."/>
            <person name="Sun H."/>
            <person name="Tritt A."/>
            <person name="Yoshinaga Y."/>
            <person name="Zwiers L.-H."/>
            <person name="Turgeon B."/>
            <person name="Goodwin S."/>
            <person name="Spatafora J."/>
            <person name="Crous P."/>
            <person name="Grigoriev I."/>
        </authorList>
    </citation>
    <scope>NUCLEOTIDE SEQUENCE</scope>
    <source>
        <strain evidence="7">CBS 113389</strain>
    </source>
</reference>
<evidence type="ECO:0000256" key="3">
    <source>
        <dbReference type="ARBA" id="ARBA00023161"/>
    </source>
</evidence>
<feature type="compositionally biased region" description="Low complexity" evidence="5">
    <location>
        <begin position="353"/>
        <end position="382"/>
    </location>
</feature>
<feature type="compositionally biased region" description="Basic and acidic residues" evidence="5">
    <location>
        <begin position="268"/>
        <end position="280"/>
    </location>
</feature>
<keyword evidence="3" id="KW-0866">Nonsense-mediated mRNA decay</keyword>
<dbReference type="CDD" id="cd00590">
    <property type="entry name" value="RRM_SF"/>
    <property type="match status" value="1"/>
</dbReference>
<dbReference type="GeneID" id="54479234"/>
<evidence type="ECO:0000313" key="7">
    <source>
        <dbReference type="EMBL" id="KAF2482972.1"/>
    </source>
</evidence>
<dbReference type="GO" id="GO:0045727">
    <property type="term" value="P:positive regulation of translation"/>
    <property type="evidence" value="ECO:0007669"/>
    <property type="project" value="TreeGrafter"/>
</dbReference>
<dbReference type="InterPro" id="IPR005120">
    <property type="entry name" value="UPF3_dom"/>
</dbReference>
<gene>
    <name evidence="7" type="ORF">BDY17DRAFT_353263</name>
</gene>
<evidence type="ECO:0000256" key="4">
    <source>
        <dbReference type="ARBA" id="ARBA00023242"/>
    </source>
</evidence>
<feature type="compositionally biased region" description="Basic and acidic residues" evidence="5">
    <location>
        <begin position="604"/>
        <end position="628"/>
    </location>
</feature>
<proteinExistence type="inferred from homology"/>
<feature type="domain" description="RRM" evidence="6">
    <location>
        <begin position="459"/>
        <end position="528"/>
    </location>
</feature>
<dbReference type="Proteomes" id="UP000799767">
    <property type="component" value="Unassembled WGS sequence"/>
</dbReference>
<dbReference type="GO" id="GO:0003729">
    <property type="term" value="F:mRNA binding"/>
    <property type="evidence" value="ECO:0007669"/>
    <property type="project" value="TreeGrafter"/>
</dbReference>
<keyword evidence="8" id="KW-1185">Reference proteome</keyword>
<evidence type="ECO:0000259" key="6">
    <source>
        <dbReference type="SMART" id="SM00360"/>
    </source>
</evidence>
<dbReference type="PANTHER" id="PTHR13112:SF0">
    <property type="entry name" value="FI21285P1"/>
    <property type="match status" value="1"/>
</dbReference>
<dbReference type="InterPro" id="IPR000504">
    <property type="entry name" value="RRM_dom"/>
</dbReference>
<dbReference type="Gene3D" id="3.30.70.330">
    <property type="match status" value="2"/>
</dbReference>
<dbReference type="InterPro" id="IPR035979">
    <property type="entry name" value="RBD_domain_sf"/>
</dbReference>
<organism evidence="7 8">
    <name type="scientific">Neohortaea acidophila</name>
    <dbReference type="NCBI Taxonomy" id="245834"/>
    <lineage>
        <taxon>Eukaryota</taxon>
        <taxon>Fungi</taxon>
        <taxon>Dikarya</taxon>
        <taxon>Ascomycota</taxon>
        <taxon>Pezizomycotina</taxon>
        <taxon>Dothideomycetes</taxon>
        <taxon>Dothideomycetidae</taxon>
        <taxon>Mycosphaerellales</taxon>
        <taxon>Teratosphaeriaceae</taxon>
        <taxon>Neohortaea</taxon>
    </lineage>
</organism>
<dbReference type="GO" id="GO:0005730">
    <property type="term" value="C:nucleolus"/>
    <property type="evidence" value="ECO:0007669"/>
    <property type="project" value="TreeGrafter"/>
</dbReference>
<keyword evidence="4" id="KW-0539">Nucleus</keyword>
<dbReference type="EMBL" id="MU001635">
    <property type="protein sequence ID" value="KAF2482972.1"/>
    <property type="molecule type" value="Genomic_DNA"/>
</dbReference>
<name>A0A6A6PSL7_9PEZI</name>
<feature type="region of interest" description="Disordered" evidence="5">
    <location>
        <begin position="1"/>
        <end position="34"/>
    </location>
</feature>
<feature type="compositionally biased region" description="Basic and acidic residues" evidence="5">
    <location>
        <begin position="392"/>
        <end position="403"/>
    </location>
</feature>
<feature type="compositionally biased region" description="Low complexity" evidence="5">
    <location>
        <begin position="404"/>
        <end position="460"/>
    </location>
</feature>
<evidence type="ECO:0000256" key="2">
    <source>
        <dbReference type="ARBA" id="ARBA00005991"/>
    </source>
</evidence>
<feature type="compositionally biased region" description="Basic residues" evidence="5">
    <location>
        <begin position="634"/>
        <end position="648"/>
    </location>
</feature>
<sequence>MHARESSPCSPDIARQPIGRRLRRPNRAGRFTSGSAHLANPKLLTLATASIFDDTFQQKVATTTPTPPPAPAVNMPPKIVAKPADRTGGVLPVNAAARAKANRAPAIRLKLEVRRLPPGLTLVEFEEILGEEWKLGNGKVDWREYRQGKLRPAGSGKVLEQSRCYLHVVNEACVKEFETRFLDVAFQDKAGTWKSAELKNLSPALGFAPNQRTPLQHPKQKADVRQGTIDQDPDFMLFLEAETQPIVKPPSLDTVGLEKAGEKKEIKTTPLIEDLRERKANKARAAQAKAEKDRKGAKGKESAGKDGGKDGQQGKVEQAAKDAVKVLNKQAGKQQQQQTPQGKGASPTKGRKAAAMATKQQQATSSQATPAAPASASPRTGPNTRQRGNAEGIKKMLQKDLGIKPKPSQTQSPTSATSATPASATTQTGPTTSTAASTSTPTPSDSKQQPQQPTQPQTKAYLKHANPSQGMTEMLIQQALSNAFGEVLSVTIDPRKGTAIATFKSPEGLKKALEAKHVPVAGGAVEVLEFRDRGGAAGSGGRWKCTLIHSAMIGRARATKLWSCEKVETRTSHLSTSFSFQPRLFLSMHDLMGSRDIMAEHDAVEGHDSNKDCDSNKDRDSDKGHDSTESSPVTRKKQHRAGRKKKTLKKWMQSLPQELFDKIYDLTFKLPAPGVREIDEEYTPPVMLQISTETRDAFAKAYYGNGSQFRVKQAIAKKWLTSLLHRPTDLTLILKLVVRLPESLIPSSWYSSTALHWGVLEFCTGKGWEEFLQEVARTGEEEDLI</sequence>
<dbReference type="GO" id="GO:0005737">
    <property type="term" value="C:cytoplasm"/>
    <property type="evidence" value="ECO:0007669"/>
    <property type="project" value="TreeGrafter"/>
</dbReference>
<dbReference type="RefSeq" id="XP_033589542.1">
    <property type="nucleotide sequence ID" value="XM_033738232.1"/>
</dbReference>
<dbReference type="OrthoDB" id="18087at2759"/>
<feature type="region of interest" description="Disordered" evidence="5">
    <location>
        <begin position="604"/>
        <end position="648"/>
    </location>
</feature>
<comment type="subcellular location">
    <subcellularLocation>
        <location evidence="1">Nucleus</location>
    </subcellularLocation>
</comment>
<dbReference type="SMART" id="SM00360">
    <property type="entry name" value="RRM"/>
    <property type="match status" value="1"/>
</dbReference>
<comment type="similarity">
    <text evidence="2">Belongs to the RENT3 family.</text>
</comment>
<feature type="compositionally biased region" description="Basic residues" evidence="5">
    <location>
        <begin position="18"/>
        <end position="27"/>
    </location>
</feature>
<dbReference type="PANTHER" id="PTHR13112">
    <property type="entry name" value="UPF3 REGULATOR OF NONSENSE TRANSCRIPTS-LIKE PROTEIN"/>
    <property type="match status" value="1"/>
</dbReference>
<evidence type="ECO:0000313" key="8">
    <source>
        <dbReference type="Proteomes" id="UP000799767"/>
    </source>
</evidence>
<dbReference type="GO" id="GO:0000184">
    <property type="term" value="P:nuclear-transcribed mRNA catabolic process, nonsense-mediated decay"/>
    <property type="evidence" value="ECO:0007669"/>
    <property type="project" value="UniProtKB-KW"/>
</dbReference>
<dbReference type="CDD" id="cd12455">
    <property type="entry name" value="RRM_like_Smg4_UPF3"/>
    <property type="match status" value="1"/>
</dbReference>
<feature type="compositionally biased region" description="Low complexity" evidence="5">
    <location>
        <begin position="329"/>
        <end position="344"/>
    </location>
</feature>